<protein>
    <submittedName>
        <fullName evidence="2">Uncharacterized protein</fullName>
    </submittedName>
</protein>
<accession>A0ABP7N2M0</accession>
<organism evidence="2 3">
    <name type="scientific">Hymenobacter algoricola</name>
    <dbReference type="NCBI Taxonomy" id="486267"/>
    <lineage>
        <taxon>Bacteria</taxon>
        <taxon>Pseudomonadati</taxon>
        <taxon>Bacteroidota</taxon>
        <taxon>Cytophagia</taxon>
        <taxon>Cytophagales</taxon>
        <taxon>Hymenobacteraceae</taxon>
        <taxon>Hymenobacter</taxon>
    </lineage>
</organism>
<name>A0ABP7N2M0_9BACT</name>
<keyword evidence="3" id="KW-1185">Reference proteome</keyword>
<evidence type="ECO:0000256" key="1">
    <source>
        <dbReference type="SAM" id="MobiDB-lite"/>
    </source>
</evidence>
<sequence>MTNCPAPKPEPRRFPSSPGASFSRLSPALNQPTTFAALPLPKVYPSPVQPASPRKTQSNRLQIGHYQVGEDSYSNLFGPPDVR</sequence>
<evidence type="ECO:0000313" key="3">
    <source>
        <dbReference type="Proteomes" id="UP001499909"/>
    </source>
</evidence>
<proteinExistence type="predicted"/>
<feature type="region of interest" description="Disordered" evidence="1">
    <location>
        <begin position="1"/>
        <end position="28"/>
    </location>
</feature>
<dbReference type="Proteomes" id="UP001499909">
    <property type="component" value="Unassembled WGS sequence"/>
</dbReference>
<feature type="compositionally biased region" description="Polar residues" evidence="1">
    <location>
        <begin position="18"/>
        <end position="28"/>
    </location>
</feature>
<dbReference type="EMBL" id="BAABDH010000036">
    <property type="protein sequence ID" value="GAA3935398.1"/>
    <property type="molecule type" value="Genomic_DNA"/>
</dbReference>
<evidence type="ECO:0000313" key="2">
    <source>
        <dbReference type="EMBL" id="GAA3935398.1"/>
    </source>
</evidence>
<feature type="region of interest" description="Disordered" evidence="1">
    <location>
        <begin position="63"/>
        <end position="83"/>
    </location>
</feature>
<comment type="caution">
    <text evidence="2">The sequence shown here is derived from an EMBL/GenBank/DDBJ whole genome shotgun (WGS) entry which is preliminary data.</text>
</comment>
<reference evidence="3" key="1">
    <citation type="journal article" date="2019" name="Int. J. Syst. Evol. Microbiol.">
        <title>The Global Catalogue of Microorganisms (GCM) 10K type strain sequencing project: providing services to taxonomists for standard genome sequencing and annotation.</title>
        <authorList>
            <consortium name="The Broad Institute Genomics Platform"/>
            <consortium name="The Broad Institute Genome Sequencing Center for Infectious Disease"/>
            <person name="Wu L."/>
            <person name="Ma J."/>
        </authorList>
    </citation>
    <scope>NUCLEOTIDE SEQUENCE [LARGE SCALE GENOMIC DNA]</scope>
    <source>
        <strain evidence="3">JCM 17214</strain>
    </source>
</reference>
<gene>
    <name evidence="2" type="ORF">GCM10022406_19690</name>
</gene>